<sequence length="830" mass="92626">MDQFFANIGGIDKSAAQSNGATTPTPFNVGVILDLDTWNGKLTNTCISVAVQDFYAANNHYQTRLVLHTRNSKDVVLGAAFAAMDLLKNLEVQVIVGPQQSSDAKIVAELGNKAQVPVLSFSASSPTISSNRVPYFVRMTHNDTYQLEAIASIIQAFGWKEIVLIHEETDYGNEIIPHLMDSFQGIDIRITYRSAIPLFAMEDQINEELLKLMEMHTRVFVVHMSSSLANHLRSMDYSVIEAMRGALGVKPYIPWSRDLDDFRIRVLRKINIESGTLGELNVFCLQAYDTMWALAMAAERVGTITNQSFPKPKKYKNLTGLLELGISELGSRLLKEILESNFKGKSGEISLVDGQLQPHIYQIINVVSQGENEIGFWIPRVGISRQAYVTSELKLHPIIWPGESLLKPKGWTIPANGKKLKIGYPVKHTSSEFVNVNVNNSSNGTVLSGYCIEVFKAVMEALPYGVPYEFVPFQVVDGENGGSYKDGVHEVAFFQNHDAVVGDITITAHRSLFVDFSFPYTTGGVVMVVLTKYNRSNNFLLIFEAFSRNVLFFLFFMIIYMTIFGVPFDHQIAQIYAIPCILLSAEYPFHQIKDIKKMSKVNVLITVVASVVLLGILLQVLFEDNRHLTIVDVDVKDLVRSGEHVGYQKGGSSMENVLKQLKFDQAQLKVYNSPEEYGEALEKGSQNGGVAAIFDETPYIKLFMEKYCGKYRRVGPVYQMKGFGFVFPRGSRLVSDVSKAISLVVGDEKMTQIETRWLGSERSCPDPADSISSITRSFGFDKISGLLVISILMFVFSSLIQGKASITPRARPTNVPEHMQEVQPNVDLHQ</sequence>
<evidence type="ECO:0000256" key="1">
    <source>
        <dbReference type="ARBA" id="ARBA00004141"/>
    </source>
</evidence>
<dbReference type="Pfam" id="PF10613">
    <property type="entry name" value="Lig_chan-Glu_bd"/>
    <property type="match status" value="1"/>
</dbReference>
<keyword evidence="6" id="KW-0732">Signal</keyword>
<evidence type="ECO:0000256" key="15">
    <source>
        <dbReference type="PIRSR" id="PIRSR037090-50"/>
    </source>
</evidence>
<organism evidence="19 20">
    <name type="scientific">Aquilegia coerulea</name>
    <name type="common">Rocky mountain columbine</name>
    <dbReference type="NCBI Taxonomy" id="218851"/>
    <lineage>
        <taxon>Eukaryota</taxon>
        <taxon>Viridiplantae</taxon>
        <taxon>Streptophyta</taxon>
        <taxon>Embryophyta</taxon>
        <taxon>Tracheophyta</taxon>
        <taxon>Spermatophyta</taxon>
        <taxon>Magnoliopsida</taxon>
        <taxon>Ranunculales</taxon>
        <taxon>Ranunculaceae</taxon>
        <taxon>Thalictroideae</taxon>
        <taxon>Aquilegia</taxon>
    </lineage>
</organism>
<gene>
    <name evidence="19" type="ORF">AQUCO_06800024v1</name>
</gene>
<keyword evidence="11" id="KW-0325">Glycoprotein</keyword>
<feature type="transmembrane region" description="Helical" evidence="17">
    <location>
        <begin position="545"/>
        <end position="566"/>
    </location>
</feature>
<dbReference type="CDD" id="cd13686">
    <property type="entry name" value="GluR_Plant"/>
    <property type="match status" value="1"/>
</dbReference>
<dbReference type="AlphaFoldDB" id="A0A2G5CCJ0"/>
<dbReference type="InParanoid" id="A0A2G5CCJ0"/>
<keyword evidence="9 17" id="KW-0472">Membrane</keyword>
<evidence type="ECO:0000259" key="18">
    <source>
        <dbReference type="SMART" id="SM00079"/>
    </source>
</evidence>
<evidence type="ECO:0000256" key="8">
    <source>
        <dbReference type="ARBA" id="ARBA00023065"/>
    </source>
</evidence>
<evidence type="ECO:0000256" key="14">
    <source>
        <dbReference type="ARBA" id="ARBA00049638"/>
    </source>
</evidence>
<dbReference type="FunFam" id="3.40.190.10:FF:000054">
    <property type="entry name" value="Glutamate receptor"/>
    <property type="match status" value="1"/>
</dbReference>
<dbReference type="SUPFAM" id="SSF53850">
    <property type="entry name" value="Periplasmic binding protein-like II"/>
    <property type="match status" value="1"/>
</dbReference>
<dbReference type="SMART" id="SM00079">
    <property type="entry name" value="PBPe"/>
    <property type="match status" value="1"/>
</dbReference>
<dbReference type="InterPro" id="IPR019594">
    <property type="entry name" value="Glu/Gly-bd"/>
</dbReference>
<keyword evidence="5 17" id="KW-0812">Transmembrane</keyword>
<evidence type="ECO:0000256" key="10">
    <source>
        <dbReference type="ARBA" id="ARBA00023170"/>
    </source>
</evidence>
<feature type="disulfide bond" evidence="15">
    <location>
        <begin position="708"/>
        <end position="764"/>
    </location>
</feature>
<dbReference type="InterPro" id="IPR015683">
    <property type="entry name" value="Ionotropic_Glu_rcpt"/>
</dbReference>
<feature type="transmembrane region" description="Helical" evidence="17">
    <location>
        <begin position="572"/>
        <end position="589"/>
    </location>
</feature>
<dbReference type="Gene3D" id="3.40.190.10">
    <property type="entry name" value="Periplasmic binding protein-like II"/>
    <property type="match status" value="2"/>
</dbReference>
<evidence type="ECO:0000256" key="5">
    <source>
        <dbReference type="ARBA" id="ARBA00022692"/>
    </source>
</evidence>
<evidence type="ECO:0000256" key="13">
    <source>
        <dbReference type="ARBA" id="ARBA00023303"/>
    </source>
</evidence>
<feature type="domain" description="Ionotropic glutamate receptor C-terminal" evidence="18">
    <location>
        <begin position="421"/>
        <end position="760"/>
    </location>
</feature>
<dbReference type="SUPFAM" id="SSF53822">
    <property type="entry name" value="Periplasmic binding protein-like I"/>
    <property type="match status" value="1"/>
</dbReference>
<dbReference type="PIRSF" id="PIRSF037090">
    <property type="entry name" value="Iontro_Glu-like_rcpt_pln"/>
    <property type="match status" value="1"/>
</dbReference>
<protein>
    <recommendedName>
        <fullName evidence="18">Ionotropic glutamate receptor C-terminal domain-containing protein</fullName>
    </recommendedName>
</protein>
<keyword evidence="8" id="KW-0406">Ion transport</keyword>
<comment type="subunit">
    <text evidence="3">May form heteromers.</text>
</comment>
<proteinExistence type="inferred from homology"/>
<dbReference type="Pfam" id="PF01094">
    <property type="entry name" value="ANF_receptor"/>
    <property type="match status" value="1"/>
</dbReference>
<dbReference type="InterPro" id="IPR001320">
    <property type="entry name" value="Iontro_rcpt_C"/>
</dbReference>
<comment type="function">
    <text evidence="14">Glutamate-gated receptor that probably acts as a non-selective cation channel. May be involved in light-signal transduction and calcium homeostasis via the regulation of calcium influx into cells.</text>
</comment>
<evidence type="ECO:0000256" key="12">
    <source>
        <dbReference type="ARBA" id="ARBA00023286"/>
    </source>
</evidence>
<evidence type="ECO:0000256" key="2">
    <source>
        <dbReference type="ARBA" id="ARBA00008685"/>
    </source>
</evidence>
<dbReference type="STRING" id="218851.A0A2G5CCJ0"/>
<evidence type="ECO:0000256" key="17">
    <source>
        <dbReference type="SAM" id="Phobius"/>
    </source>
</evidence>
<evidence type="ECO:0000256" key="11">
    <source>
        <dbReference type="ARBA" id="ARBA00023180"/>
    </source>
</evidence>
<dbReference type="CDD" id="cd19990">
    <property type="entry name" value="PBP1_GABAb_receptor_plant"/>
    <property type="match status" value="1"/>
</dbReference>
<dbReference type="InterPro" id="IPR001828">
    <property type="entry name" value="ANF_lig-bd_rcpt"/>
</dbReference>
<accession>A0A2G5CCJ0</accession>
<name>A0A2G5CCJ0_AQUCA</name>
<evidence type="ECO:0000256" key="3">
    <source>
        <dbReference type="ARBA" id="ARBA00011095"/>
    </source>
</evidence>
<dbReference type="Proteomes" id="UP000230069">
    <property type="component" value="Unassembled WGS sequence"/>
</dbReference>
<dbReference type="InterPro" id="IPR044440">
    <property type="entry name" value="GABAb_receptor_plant_PBP1"/>
</dbReference>
<evidence type="ECO:0000313" key="19">
    <source>
        <dbReference type="EMBL" id="PIA28577.1"/>
    </source>
</evidence>
<feature type="transmembrane region" description="Helical" evidence="17">
    <location>
        <begin position="516"/>
        <end position="533"/>
    </location>
</feature>
<feature type="transmembrane region" description="Helical" evidence="17">
    <location>
        <begin position="601"/>
        <end position="622"/>
    </location>
</feature>
<evidence type="ECO:0000256" key="7">
    <source>
        <dbReference type="ARBA" id="ARBA00022989"/>
    </source>
</evidence>
<dbReference type="OrthoDB" id="5984008at2759"/>
<dbReference type="GO" id="GO:0016020">
    <property type="term" value="C:membrane"/>
    <property type="evidence" value="ECO:0007669"/>
    <property type="project" value="UniProtKB-SubCell"/>
</dbReference>
<evidence type="ECO:0000256" key="9">
    <source>
        <dbReference type="ARBA" id="ARBA00023136"/>
    </source>
</evidence>
<evidence type="ECO:0000256" key="16">
    <source>
        <dbReference type="SAM" id="MobiDB-lite"/>
    </source>
</evidence>
<keyword evidence="12" id="KW-1071">Ligand-gated ion channel</keyword>
<comment type="similarity">
    <text evidence="2">Belongs to the glutamate-gated ion channel (TC 1.A.10.1) family.</text>
</comment>
<dbReference type="InterPro" id="IPR028082">
    <property type="entry name" value="Peripla_BP_I"/>
</dbReference>
<evidence type="ECO:0000256" key="6">
    <source>
        <dbReference type="ARBA" id="ARBA00022729"/>
    </source>
</evidence>
<keyword evidence="20" id="KW-1185">Reference proteome</keyword>
<keyword evidence="13" id="KW-0407">Ion channel</keyword>
<dbReference type="GO" id="GO:0015276">
    <property type="term" value="F:ligand-gated monoatomic ion channel activity"/>
    <property type="evidence" value="ECO:0007669"/>
    <property type="project" value="InterPro"/>
</dbReference>
<comment type="subcellular location">
    <subcellularLocation>
        <location evidence="1">Membrane</location>
        <topology evidence="1">Multi-pass membrane protein</topology>
    </subcellularLocation>
</comment>
<dbReference type="InterPro" id="IPR017103">
    <property type="entry name" value="Iontropic_Glu_rcpt_pln"/>
</dbReference>
<keyword evidence="4" id="KW-0813">Transport</keyword>
<feature type="non-terminal residue" evidence="19">
    <location>
        <position position="830"/>
    </location>
</feature>
<feature type="transmembrane region" description="Helical" evidence="17">
    <location>
        <begin position="783"/>
        <end position="802"/>
    </location>
</feature>
<keyword evidence="7 17" id="KW-1133">Transmembrane helix</keyword>
<dbReference type="PANTHER" id="PTHR34836">
    <property type="entry name" value="OS06G0188250 PROTEIN"/>
    <property type="match status" value="1"/>
</dbReference>
<dbReference type="PANTHER" id="PTHR34836:SF1">
    <property type="entry name" value="OS09G0428600 PROTEIN"/>
    <property type="match status" value="1"/>
</dbReference>
<dbReference type="Gene3D" id="3.40.50.2300">
    <property type="match status" value="3"/>
</dbReference>
<dbReference type="EMBL" id="KZ305085">
    <property type="protein sequence ID" value="PIA28577.1"/>
    <property type="molecule type" value="Genomic_DNA"/>
</dbReference>
<reference evidence="19 20" key="1">
    <citation type="submission" date="2017-09" db="EMBL/GenBank/DDBJ databases">
        <title>WGS assembly of Aquilegia coerulea Goldsmith.</title>
        <authorList>
            <person name="Hodges S."/>
            <person name="Kramer E."/>
            <person name="Nordborg M."/>
            <person name="Tomkins J."/>
            <person name="Borevitz J."/>
            <person name="Derieg N."/>
            <person name="Yan J."/>
            <person name="Mihaltcheva S."/>
            <person name="Hayes R.D."/>
            <person name="Rokhsar D."/>
        </authorList>
    </citation>
    <scope>NUCLEOTIDE SEQUENCE [LARGE SCALE GENOMIC DNA]</scope>
    <source>
        <strain evidence="20">cv. Goldsmith</strain>
    </source>
</reference>
<evidence type="ECO:0000256" key="4">
    <source>
        <dbReference type="ARBA" id="ARBA00022448"/>
    </source>
</evidence>
<keyword evidence="15" id="KW-1015">Disulfide bond</keyword>
<evidence type="ECO:0000313" key="20">
    <source>
        <dbReference type="Proteomes" id="UP000230069"/>
    </source>
</evidence>
<keyword evidence="10" id="KW-0675">Receptor</keyword>
<feature type="region of interest" description="Disordered" evidence="16">
    <location>
        <begin position="809"/>
        <end position="830"/>
    </location>
</feature>